<dbReference type="InterPro" id="IPR006910">
    <property type="entry name" value="Rad21_Rec8_N"/>
</dbReference>
<dbReference type="GO" id="GO:0003735">
    <property type="term" value="F:structural constituent of ribosome"/>
    <property type="evidence" value="ECO:0007669"/>
    <property type="project" value="InterPro"/>
</dbReference>
<dbReference type="CDD" id="cd00392">
    <property type="entry name" value="Ribosomal_L13"/>
    <property type="match status" value="1"/>
</dbReference>
<keyword evidence="5" id="KW-0131">Cell cycle</keyword>
<keyword evidence="6" id="KW-0159">Chromosome partition</keyword>
<comment type="similarity">
    <text evidence="2">Belongs to the universal ribosomal protein uL13 family.</text>
</comment>
<dbReference type="GO" id="GO:0007062">
    <property type="term" value="P:sister chromatid cohesion"/>
    <property type="evidence" value="ECO:0007669"/>
    <property type="project" value="InterPro"/>
</dbReference>
<dbReference type="InterPro" id="IPR036390">
    <property type="entry name" value="WH_DNA-bd_sf"/>
</dbReference>
<evidence type="ECO:0000259" key="12">
    <source>
        <dbReference type="Pfam" id="PF04824"/>
    </source>
</evidence>
<keyword evidence="4" id="KW-0132">Cell division</keyword>
<dbReference type="GO" id="GO:0007059">
    <property type="term" value="P:chromosome segregation"/>
    <property type="evidence" value="ECO:0007669"/>
    <property type="project" value="UniProtKB-KW"/>
</dbReference>
<dbReference type="Pfam" id="PF04824">
    <property type="entry name" value="Rad21_Rec8"/>
    <property type="match status" value="1"/>
</dbReference>
<keyword evidence="8" id="KW-0539">Nucleus</keyword>
<dbReference type="InterPro" id="IPR039781">
    <property type="entry name" value="Rad21/Rec8-like"/>
</dbReference>
<evidence type="ECO:0000313" key="14">
    <source>
        <dbReference type="EMBL" id="PPR94786.1"/>
    </source>
</evidence>
<reference evidence="14 15" key="1">
    <citation type="submission" date="2015-01" db="EMBL/GenBank/DDBJ databases">
        <title>Genome of allotetraploid Gossypium barbadense reveals genomic plasticity and fiber elongation in cotton evolution.</title>
        <authorList>
            <person name="Chen X."/>
            <person name="Liu X."/>
            <person name="Zhao B."/>
            <person name="Zheng H."/>
            <person name="Hu Y."/>
            <person name="Lu G."/>
            <person name="Yang C."/>
            <person name="Chen J."/>
            <person name="Shan C."/>
            <person name="Zhang L."/>
            <person name="Zhou Y."/>
            <person name="Wang L."/>
            <person name="Guo W."/>
            <person name="Bai Y."/>
            <person name="Ruan J."/>
            <person name="Shangguan X."/>
            <person name="Mao Y."/>
            <person name="Jiang J."/>
            <person name="Zhu Y."/>
            <person name="Lei J."/>
            <person name="Kang H."/>
            <person name="Chen S."/>
            <person name="He X."/>
            <person name="Wang R."/>
            <person name="Wang Y."/>
            <person name="Chen J."/>
            <person name="Wang L."/>
            <person name="Yu S."/>
            <person name="Wang B."/>
            <person name="Wei J."/>
            <person name="Song S."/>
            <person name="Lu X."/>
            <person name="Gao Z."/>
            <person name="Gu W."/>
            <person name="Deng X."/>
            <person name="Ma D."/>
            <person name="Wang S."/>
            <person name="Liang W."/>
            <person name="Fang L."/>
            <person name="Cai C."/>
            <person name="Zhu X."/>
            <person name="Zhou B."/>
            <person name="Zhang Y."/>
            <person name="Chen Z."/>
            <person name="Xu S."/>
            <person name="Zhu R."/>
            <person name="Wang S."/>
            <person name="Zhang T."/>
            <person name="Zhao G."/>
        </authorList>
    </citation>
    <scope>NUCLEOTIDE SEQUENCE [LARGE SCALE GENOMIC DNA]</scope>
    <source>
        <strain evidence="15">cv. Xinhai21</strain>
        <tissue evidence="14">Leaf</tissue>
    </source>
</reference>
<feature type="region of interest" description="Disordered" evidence="11">
    <location>
        <begin position="499"/>
        <end position="518"/>
    </location>
</feature>
<dbReference type="EMBL" id="KZ666440">
    <property type="protein sequence ID" value="PPR94786.1"/>
    <property type="molecule type" value="Genomic_DNA"/>
</dbReference>
<dbReference type="Gene3D" id="1.10.10.580">
    <property type="entry name" value="Structural maintenance of chromosome 1. Chain E"/>
    <property type="match status" value="1"/>
</dbReference>
<dbReference type="Gene3D" id="3.90.1180.10">
    <property type="entry name" value="Ribosomal protein L13"/>
    <property type="match status" value="1"/>
</dbReference>
<feature type="region of interest" description="Disordered" evidence="11">
    <location>
        <begin position="1126"/>
        <end position="1155"/>
    </location>
</feature>
<dbReference type="Pfam" id="PF04825">
    <property type="entry name" value="Rad21_Rec8_N"/>
    <property type="match status" value="1"/>
</dbReference>
<evidence type="ECO:0000256" key="3">
    <source>
        <dbReference type="ARBA" id="ARBA00009870"/>
    </source>
</evidence>
<dbReference type="GO" id="GO:1990904">
    <property type="term" value="C:ribonucleoprotein complex"/>
    <property type="evidence" value="ECO:0007669"/>
    <property type="project" value="UniProtKB-KW"/>
</dbReference>
<feature type="compositionally biased region" description="Basic and acidic residues" evidence="11">
    <location>
        <begin position="385"/>
        <end position="395"/>
    </location>
</feature>
<dbReference type="InterPro" id="IPR036899">
    <property type="entry name" value="Ribosomal_uL13_sf"/>
</dbReference>
<evidence type="ECO:0000256" key="7">
    <source>
        <dbReference type="ARBA" id="ARBA00022980"/>
    </source>
</evidence>
<dbReference type="SUPFAM" id="SSF46785">
    <property type="entry name" value="Winged helix' DNA-binding domain"/>
    <property type="match status" value="1"/>
</dbReference>
<protein>
    <recommendedName>
        <fullName evidence="16">Rad21/Rec8-like protein N-terminal domain-containing protein</fullName>
    </recommendedName>
</protein>
<evidence type="ECO:0000256" key="6">
    <source>
        <dbReference type="ARBA" id="ARBA00022829"/>
    </source>
</evidence>
<dbReference type="PANTHER" id="PTHR12585">
    <property type="entry name" value="SCC1 / RAD21 FAMILY MEMBER"/>
    <property type="match status" value="1"/>
</dbReference>
<evidence type="ECO:0008006" key="16">
    <source>
        <dbReference type="Google" id="ProtNLM"/>
    </source>
</evidence>
<keyword evidence="7" id="KW-0689">Ribosomal protein</keyword>
<dbReference type="InterPro" id="IPR023093">
    <property type="entry name" value="ScpA-like_C"/>
</dbReference>
<comment type="subcellular location">
    <subcellularLocation>
        <location evidence="1">Nucleus</location>
    </subcellularLocation>
</comment>
<evidence type="ECO:0000313" key="15">
    <source>
        <dbReference type="Proteomes" id="UP000239757"/>
    </source>
</evidence>
<dbReference type="GO" id="GO:0008278">
    <property type="term" value="C:cohesin complex"/>
    <property type="evidence" value="ECO:0007669"/>
    <property type="project" value="InterPro"/>
</dbReference>
<dbReference type="GO" id="GO:0003682">
    <property type="term" value="F:chromatin binding"/>
    <property type="evidence" value="ECO:0007669"/>
    <property type="project" value="TreeGrafter"/>
</dbReference>
<dbReference type="InterPro" id="IPR006909">
    <property type="entry name" value="Rad21/Rec8_C_eu"/>
</dbReference>
<gene>
    <name evidence="14" type="ORF">GOBAR_AA25878</name>
</gene>
<keyword evidence="5" id="KW-0498">Mitosis</keyword>
<feature type="domain" description="Rad21/Rec8-like protein C-terminal eukaryotic" evidence="12">
    <location>
        <begin position="892"/>
        <end position="944"/>
    </location>
</feature>
<evidence type="ECO:0000256" key="8">
    <source>
        <dbReference type="ARBA" id="ARBA00023242"/>
    </source>
</evidence>
<dbReference type="CDD" id="cd21793">
    <property type="entry name" value="Rad21_Rec8_M_AtSYN1-like"/>
    <property type="match status" value="1"/>
</dbReference>
<evidence type="ECO:0000256" key="9">
    <source>
        <dbReference type="ARBA" id="ARBA00023274"/>
    </source>
</evidence>
<evidence type="ECO:0000259" key="13">
    <source>
        <dbReference type="Pfam" id="PF04825"/>
    </source>
</evidence>
<dbReference type="PANTHER" id="PTHR12585:SF73">
    <property type="entry name" value="SISTER CHROMATID COHESION 1 PROTEIN 2"/>
    <property type="match status" value="1"/>
</dbReference>
<dbReference type="OrthoDB" id="10071381at2759"/>
<dbReference type="GO" id="GO:1990414">
    <property type="term" value="P:replication-born double-strand break repair via sister chromatid exchange"/>
    <property type="evidence" value="ECO:0007669"/>
    <property type="project" value="TreeGrafter"/>
</dbReference>
<evidence type="ECO:0000256" key="11">
    <source>
        <dbReference type="SAM" id="MobiDB-lite"/>
    </source>
</evidence>
<dbReference type="Pfam" id="PF00572">
    <property type="entry name" value="Ribosomal_L13"/>
    <property type="match status" value="2"/>
</dbReference>
<evidence type="ECO:0000256" key="1">
    <source>
        <dbReference type="ARBA" id="ARBA00004123"/>
    </source>
</evidence>
<feature type="region of interest" description="Disordered" evidence="11">
    <location>
        <begin position="381"/>
        <end position="401"/>
    </location>
</feature>
<name>A0A2P5WUM7_GOSBA</name>
<comment type="subunit">
    <text evidence="10">Component of the cohesin complex.</text>
</comment>
<evidence type="ECO:0000256" key="4">
    <source>
        <dbReference type="ARBA" id="ARBA00022618"/>
    </source>
</evidence>
<dbReference type="HAMAP" id="MF_01366">
    <property type="entry name" value="Ribosomal_uL13"/>
    <property type="match status" value="1"/>
</dbReference>
<dbReference type="GO" id="GO:0005840">
    <property type="term" value="C:ribosome"/>
    <property type="evidence" value="ECO:0007669"/>
    <property type="project" value="UniProtKB-KW"/>
</dbReference>
<dbReference type="SUPFAM" id="SSF52161">
    <property type="entry name" value="Ribosomal protein L13"/>
    <property type="match status" value="1"/>
</dbReference>
<dbReference type="InterPro" id="IPR005823">
    <property type="entry name" value="Ribosomal_uL13_bac-type"/>
</dbReference>
<proteinExistence type="inferred from homology"/>
<sequence length="1155" mass="130617">MFISKCLVSKKGPLGAIWVAAYFFKKLKKSQISGTNISSSVDDILQNQLEILAYRVLAYLLLGVVRIYSKKVEYLFDDCQELLIKINEFVVREKNRAKKEALRSASFSITRPVCFELDAFDLEVLEDTSSSSSRDNEVPREEITLKDVAWTNAGTMQYSLDRLPTTSWPSGKIEVHSAIVALKPEGAYSSNCNIPSIDEKSDLLIAALDDAFLIDYIPPEHLSCHLMTFETEARALHDVCESEASMEKLRCDTSIHEEVSHLKMVCRVEEEPLNIVKVFDKNEREHLEVPDMSGLENCTVQEANREKINDRLLSEECLSLRFEAAEDSSGPFKLNPFAKDQTTSEMIEGPDLLESEKELNQAMEEDHACVLEASAWVPDLAGSSSREKSNDRFSSEEGMNLHPEAEEEPLIPVESLVEDLVNREKMGLLLPQSENEVYQVLEEDHVSMKASKEVPGIASSENRIGREASRENHNDEFCQEECLNLIVEVEEKSPAFMKSFGEEQTSREKKKGSDRVQPENEVHHFMEEGCNSGASVKKLQAEGFSDVDLQEPSTLVRPLAEENQTDAENGKFPAMRTSKDGKCQVAAKDHPLSVTLDTNPLSMLRDASGATTPHFMLIPTPAKRERARFSRKRKCLFDEVIVFPNDIMRQWIKDASDLVSKGRKDGHTALGARRTWISSLPQGFLEPSVPCTSELKSIYSGKRLRILKSVNIIKPPEQMDTSEPPAVDGSFEQAELTPATVEMRDPPVMLNLSKSPLFDGSSEQAGIAPQTPIRQSTSLVVGEQTEIAPQTPVLYSKSLRHFGSPKDLKFYNLDVGPENVDPTQSMKKEPSLNEIVEESSLNKNEDLDLNLLVRILYNLLQNVPYYKVESLMHRMVAERLQMSFLDQREKKEEEKVNLSQLLEGKTKKASVRLFYEILVLKSTGLVDVQQEEAFSDIVVVKGPKWEEMKALAGLRRINLEGLRWRVFDAKGQVLGRLASQISTVIQGKDKPTYAPNRDDGDMCIVINAKDVCVTGRKLTDKVYYWHTGQVLLFSAVSFNELKLIAYYVGHLKERSLKDQMAKDPTEVIRKAVLRMLPRNKLRDDRDRKLRIFADSEHPFGDRPLEPYMMPPRKVREMRPRIRRALIRAQKKAEEQEQGGSQRKGRKREAKTEVAA</sequence>
<dbReference type="FunFam" id="1.10.10.580:FF:000002">
    <property type="entry name" value="Sister chromatid cohesion 1 protein 4"/>
    <property type="match status" value="1"/>
</dbReference>
<evidence type="ECO:0000256" key="2">
    <source>
        <dbReference type="ARBA" id="ARBA00006227"/>
    </source>
</evidence>
<evidence type="ECO:0000256" key="10">
    <source>
        <dbReference type="ARBA" id="ARBA00064543"/>
    </source>
</evidence>
<evidence type="ECO:0000256" key="5">
    <source>
        <dbReference type="ARBA" id="ARBA00022776"/>
    </source>
</evidence>
<dbReference type="InterPro" id="IPR005822">
    <property type="entry name" value="Ribosomal_uL13"/>
</dbReference>
<dbReference type="GO" id="GO:0005634">
    <property type="term" value="C:nucleus"/>
    <property type="evidence" value="ECO:0007669"/>
    <property type="project" value="UniProtKB-SubCell"/>
</dbReference>
<dbReference type="GO" id="GO:0006412">
    <property type="term" value="P:translation"/>
    <property type="evidence" value="ECO:0007669"/>
    <property type="project" value="InterPro"/>
</dbReference>
<feature type="compositionally biased region" description="Basic and acidic residues" evidence="11">
    <location>
        <begin position="500"/>
        <end position="518"/>
    </location>
</feature>
<dbReference type="Proteomes" id="UP000239757">
    <property type="component" value="Unassembled WGS sequence"/>
</dbReference>
<keyword evidence="9" id="KW-0687">Ribonucleoprotein</keyword>
<dbReference type="AlphaFoldDB" id="A0A2P5WUM7"/>
<organism evidence="14 15">
    <name type="scientific">Gossypium barbadense</name>
    <name type="common">Sea Island cotton</name>
    <name type="synonym">Hibiscus barbadensis</name>
    <dbReference type="NCBI Taxonomy" id="3634"/>
    <lineage>
        <taxon>Eukaryota</taxon>
        <taxon>Viridiplantae</taxon>
        <taxon>Streptophyta</taxon>
        <taxon>Embryophyta</taxon>
        <taxon>Tracheophyta</taxon>
        <taxon>Spermatophyta</taxon>
        <taxon>Magnoliopsida</taxon>
        <taxon>eudicotyledons</taxon>
        <taxon>Gunneridae</taxon>
        <taxon>Pentapetalae</taxon>
        <taxon>rosids</taxon>
        <taxon>malvids</taxon>
        <taxon>Malvales</taxon>
        <taxon>Malvaceae</taxon>
        <taxon>Malvoideae</taxon>
        <taxon>Gossypium</taxon>
    </lineage>
</organism>
<feature type="domain" description="Rad21/Rec8-like protein N-terminal" evidence="13">
    <location>
        <begin position="1"/>
        <end position="94"/>
    </location>
</feature>
<dbReference type="GO" id="GO:0051301">
    <property type="term" value="P:cell division"/>
    <property type="evidence" value="ECO:0007669"/>
    <property type="project" value="UniProtKB-KW"/>
</dbReference>
<accession>A0A2P5WUM7</accession>
<comment type="similarity">
    <text evidence="3">Belongs to the rad21 family.</text>
</comment>
<dbReference type="NCBIfam" id="TIGR01066">
    <property type="entry name" value="rplM_bact"/>
    <property type="match status" value="1"/>
</dbReference>